<dbReference type="PANTHER" id="PTHR34148">
    <property type="entry name" value="ADENOSYLCOBINAMIDE-GDP RIBAZOLETRANSFERASE"/>
    <property type="match status" value="1"/>
</dbReference>
<evidence type="ECO:0000256" key="3">
    <source>
        <dbReference type="ARBA" id="ARBA00004663"/>
    </source>
</evidence>
<dbReference type="HAMAP" id="MF_00719">
    <property type="entry name" value="CobS"/>
    <property type="match status" value="1"/>
</dbReference>
<protein>
    <recommendedName>
        <fullName evidence="6 19">Adenosylcobinamide-GDP ribazoletransferase</fullName>
        <ecNumber evidence="5 19">2.7.8.26</ecNumber>
    </recommendedName>
    <alternativeName>
        <fullName evidence="16 19">Cobalamin synthase</fullName>
    </alternativeName>
    <alternativeName>
        <fullName evidence="15 19">Cobalamin-5'-phosphate synthase</fullName>
    </alternativeName>
</protein>
<keyword evidence="13 19" id="KW-0472">Membrane</keyword>
<comment type="cofactor">
    <cofactor evidence="1 19">
        <name>Mg(2+)</name>
        <dbReference type="ChEBI" id="CHEBI:18420"/>
    </cofactor>
</comment>
<evidence type="ECO:0000256" key="9">
    <source>
        <dbReference type="ARBA" id="ARBA00022679"/>
    </source>
</evidence>
<evidence type="ECO:0000256" key="8">
    <source>
        <dbReference type="ARBA" id="ARBA00022573"/>
    </source>
</evidence>
<dbReference type="GO" id="GO:0008818">
    <property type="term" value="F:cobalamin 5'-phosphate synthase activity"/>
    <property type="evidence" value="ECO:0007669"/>
    <property type="project" value="UniProtKB-UniRule"/>
</dbReference>
<keyword evidence="8 19" id="KW-0169">Cobalamin biosynthesis</keyword>
<evidence type="ECO:0000256" key="14">
    <source>
        <dbReference type="ARBA" id="ARBA00025228"/>
    </source>
</evidence>
<dbReference type="RefSeq" id="WP_191216151.1">
    <property type="nucleotide sequence ID" value="NZ_CP104550.1"/>
</dbReference>
<dbReference type="GeneID" id="58979131"/>
<keyword evidence="12 19" id="KW-1133">Transmembrane helix</keyword>
<dbReference type="GO" id="GO:0051073">
    <property type="term" value="F:adenosylcobinamide-GDP ribazoletransferase activity"/>
    <property type="evidence" value="ECO:0007669"/>
    <property type="project" value="UniProtKB-UniRule"/>
</dbReference>
<evidence type="ECO:0000256" key="1">
    <source>
        <dbReference type="ARBA" id="ARBA00001946"/>
    </source>
</evidence>
<comment type="catalytic activity">
    <reaction evidence="17 19">
        <text>alpha-ribazole + adenosylcob(III)inamide-GDP = adenosylcob(III)alamin + GMP + H(+)</text>
        <dbReference type="Rhea" id="RHEA:16049"/>
        <dbReference type="ChEBI" id="CHEBI:10329"/>
        <dbReference type="ChEBI" id="CHEBI:15378"/>
        <dbReference type="ChEBI" id="CHEBI:18408"/>
        <dbReference type="ChEBI" id="CHEBI:58115"/>
        <dbReference type="ChEBI" id="CHEBI:60487"/>
        <dbReference type="EC" id="2.7.8.26"/>
    </reaction>
</comment>
<accession>A0A9E7RVR5</accession>
<comment type="function">
    <text evidence="14 19">Joins adenosylcobinamide-GDP and alpha-ribazole to generate adenosylcobalamin (Ado-cobalamin). Also synthesizes adenosylcobalamin 5'-phosphate from adenosylcobinamide-GDP and alpha-ribazole 5'-phosphate.</text>
</comment>
<evidence type="ECO:0000256" key="13">
    <source>
        <dbReference type="ARBA" id="ARBA00023136"/>
    </source>
</evidence>
<sequence>MDFIRKFAGLLSFSTIVPIRSDASVEDIASLTLHWPLVGLFIGGVVGLSGLICSRVLPGPVAACLAYAVAVWFTGFHHLDGLIDMGDALMSHGTFERKVEIMRDPRIGTGGLGLLLIVSSTTIASIYSLPTGLILQGLLISEVGAKLGITGCALVSRPLDTGTGRYFILAARRGGALPVWLIWMVAGYLILGLPGAVSVVSGILAGVFMGLVARRNFYWSTGDVLGASNEFARMMSLLGLLAGVRLI</sequence>
<dbReference type="EMBL" id="CP104550">
    <property type="protein sequence ID" value="UXH31394.1"/>
    <property type="molecule type" value="Genomic_DNA"/>
</dbReference>
<dbReference type="Proteomes" id="UP001065373">
    <property type="component" value="Chromosome"/>
</dbReference>
<evidence type="ECO:0000256" key="2">
    <source>
        <dbReference type="ARBA" id="ARBA00004651"/>
    </source>
</evidence>
<dbReference type="PANTHER" id="PTHR34148:SF1">
    <property type="entry name" value="ADENOSYLCOBINAMIDE-GDP RIBAZOLETRANSFERASE"/>
    <property type="match status" value="1"/>
</dbReference>
<dbReference type="Pfam" id="PF02654">
    <property type="entry name" value="CobS"/>
    <property type="match status" value="1"/>
</dbReference>
<evidence type="ECO:0000256" key="15">
    <source>
        <dbReference type="ARBA" id="ARBA00032605"/>
    </source>
</evidence>
<dbReference type="GO" id="GO:0005886">
    <property type="term" value="C:plasma membrane"/>
    <property type="evidence" value="ECO:0007669"/>
    <property type="project" value="UniProtKB-SubCell"/>
</dbReference>
<comment type="caution">
    <text evidence="19">Lacks conserved residue(s) required for the propagation of feature annotation.</text>
</comment>
<dbReference type="AlphaFoldDB" id="A0A9E7RVR5"/>
<dbReference type="NCBIfam" id="TIGR00317">
    <property type="entry name" value="cobS"/>
    <property type="match status" value="1"/>
</dbReference>
<evidence type="ECO:0000256" key="7">
    <source>
        <dbReference type="ARBA" id="ARBA00022475"/>
    </source>
</evidence>
<comment type="similarity">
    <text evidence="4 19">Belongs to the CobS family.</text>
</comment>
<feature type="transmembrane region" description="Helical" evidence="19">
    <location>
        <begin position="107"/>
        <end position="127"/>
    </location>
</feature>
<keyword evidence="10 19" id="KW-0812">Transmembrane</keyword>
<reference evidence="20" key="1">
    <citation type="submission" date="2022-09" db="EMBL/GenBank/DDBJ databases">
        <title>Characterization of three MwoI isoschizomers from sequenced genome and metagenomes.</title>
        <authorList>
            <person name="Fomenkov A."/>
            <person name="Xu S.Y."/>
            <person name="Roberts R.J."/>
        </authorList>
    </citation>
    <scope>NUCLEOTIDE SEQUENCE</scope>
    <source>
        <strain evidence="20">DSM 2970</strain>
    </source>
</reference>
<evidence type="ECO:0000256" key="4">
    <source>
        <dbReference type="ARBA" id="ARBA00010561"/>
    </source>
</evidence>
<organism evidence="20">
    <name type="scientific">Methanothermobacter wolfeii</name>
    <name type="common">Methanobacterium wolfei</name>
    <dbReference type="NCBI Taxonomy" id="145261"/>
    <lineage>
        <taxon>Archaea</taxon>
        <taxon>Methanobacteriati</taxon>
        <taxon>Methanobacteriota</taxon>
        <taxon>Methanomada group</taxon>
        <taxon>Methanobacteria</taxon>
        <taxon>Methanobacteriales</taxon>
        <taxon>Methanobacteriaceae</taxon>
        <taxon>Methanothermobacter</taxon>
    </lineage>
</organism>
<keyword evidence="11 19" id="KW-0460">Magnesium</keyword>
<comment type="subcellular location">
    <subcellularLocation>
        <location evidence="2 19">Cell membrane</location>
        <topology evidence="2 19">Multi-pass membrane protein</topology>
    </subcellularLocation>
</comment>
<feature type="transmembrane region" description="Helical" evidence="19">
    <location>
        <begin position="33"/>
        <end position="53"/>
    </location>
</feature>
<comment type="pathway">
    <text evidence="3 19">Cofactor biosynthesis; adenosylcobalamin biosynthesis; adenosylcobalamin from cob(II)yrinate a,c-diamide: step 7/7.</text>
</comment>
<feature type="transmembrane region" description="Helical" evidence="19">
    <location>
        <begin position="196"/>
        <end position="213"/>
    </location>
</feature>
<evidence type="ECO:0000256" key="18">
    <source>
        <dbReference type="ARBA" id="ARBA00049504"/>
    </source>
</evidence>
<evidence type="ECO:0000256" key="17">
    <source>
        <dbReference type="ARBA" id="ARBA00048623"/>
    </source>
</evidence>
<evidence type="ECO:0000256" key="10">
    <source>
        <dbReference type="ARBA" id="ARBA00022692"/>
    </source>
</evidence>
<dbReference type="EC" id="2.7.8.26" evidence="5 19"/>
<evidence type="ECO:0000256" key="12">
    <source>
        <dbReference type="ARBA" id="ARBA00022989"/>
    </source>
</evidence>
<name>A0A9E7RVR5_METWO</name>
<evidence type="ECO:0000313" key="20">
    <source>
        <dbReference type="EMBL" id="UXH31394.1"/>
    </source>
</evidence>
<keyword evidence="7 19" id="KW-1003">Cell membrane</keyword>
<evidence type="ECO:0000256" key="11">
    <source>
        <dbReference type="ARBA" id="ARBA00022842"/>
    </source>
</evidence>
<gene>
    <name evidence="19 20" type="primary">cobS</name>
    <name evidence="20" type="ORF">N5910_07595</name>
</gene>
<evidence type="ECO:0000256" key="16">
    <source>
        <dbReference type="ARBA" id="ARBA00032853"/>
    </source>
</evidence>
<proteinExistence type="inferred from homology"/>
<dbReference type="InterPro" id="IPR003805">
    <property type="entry name" value="CobS"/>
</dbReference>
<evidence type="ECO:0000256" key="6">
    <source>
        <dbReference type="ARBA" id="ARBA00015850"/>
    </source>
</evidence>
<keyword evidence="9 19" id="KW-0808">Transferase</keyword>
<evidence type="ECO:0000256" key="19">
    <source>
        <dbReference type="HAMAP-Rule" id="MF_00719"/>
    </source>
</evidence>
<comment type="catalytic activity">
    <reaction evidence="18 19">
        <text>alpha-ribazole 5'-phosphate + adenosylcob(III)inamide-GDP = adenosylcob(III)alamin 5'-phosphate + GMP + H(+)</text>
        <dbReference type="Rhea" id="RHEA:23560"/>
        <dbReference type="ChEBI" id="CHEBI:15378"/>
        <dbReference type="ChEBI" id="CHEBI:57918"/>
        <dbReference type="ChEBI" id="CHEBI:58115"/>
        <dbReference type="ChEBI" id="CHEBI:60487"/>
        <dbReference type="ChEBI" id="CHEBI:60493"/>
        <dbReference type="EC" id="2.7.8.26"/>
    </reaction>
</comment>
<dbReference type="GO" id="GO:0009236">
    <property type="term" value="P:cobalamin biosynthetic process"/>
    <property type="evidence" value="ECO:0007669"/>
    <property type="project" value="UniProtKB-UniRule"/>
</dbReference>
<evidence type="ECO:0000256" key="5">
    <source>
        <dbReference type="ARBA" id="ARBA00013200"/>
    </source>
</evidence>